<protein>
    <submittedName>
        <fullName evidence="1">Uncharacterized protein</fullName>
    </submittedName>
</protein>
<proteinExistence type="predicted"/>
<name>A0A512BWD5_9HYPH</name>
<dbReference type="RefSeq" id="WP_114188309.1">
    <property type="nucleotide sequence ID" value="NZ_BJYU01000060.1"/>
</dbReference>
<dbReference type="EMBL" id="BJYU01000060">
    <property type="protein sequence ID" value="GEO16272.1"/>
    <property type="molecule type" value="Genomic_DNA"/>
</dbReference>
<dbReference type="AlphaFoldDB" id="A0A512BWD5"/>
<comment type="caution">
    <text evidence="1">The sequence shown here is derived from an EMBL/GenBank/DDBJ whole genome shotgun (WGS) entry which is preliminary data.</text>
</comment>
<dbReference type="Proteomes" id="UP000321085">
    <property type="component" value="Unassembled WGS sequence"/>
</dbReference>
<dbReference type="OrthoDB" id="8020151at2"/>
<reference evidence="1 2" key="1">
    <citation type="submission" date="2019-07" db="EMBL/GenBank/DDBJ databases">
        <title>Whole genome shotgun sequence of Microvirga aerophila NBRC 106136.</title>
        <authorList>
            <person name="Hosoyama A."/>
            <person name="Uohara A."/>
            <person name="Ohji S."/>
            <person name="Ichikawa N."/>
        </authorList>
    </citation>
    <scope>NUCLEOTIDE SEQUENCE [LARGE SCALE GENOMIC DNA]</scope>
    <source>
        <strain evidence="1 2">NBRC 106136</strain>
    </source>
</reference>
<sequence length="96" mass="11068">MPSHQKNASATTGKNILNGMYADDLKSMMQELLRTLSNIDLQHVSELDRLDRSATDSELKQHIKSKIRARHHERREPYVALLSELRQHQHNLSLVA</sequence>
<accession>A0A512BWD5</accession>
<evidence type="ECO:0000313" key="2">
    <source>
        <dbReference type="Proteomes" id="UP000321085"/>
    </source>
</evidence>
<gene>
    <name evidence="1" type="ORF">MAE02_39680</name>
</gene>
<evidence type="ECO:0000313" key="1">
    <source>
        <dbReference type="EMBL" id="GEO16272.1"/>
    </source>
</evidence>
<keyword evidence="2" id="KW-1185">Reference proteome</keyword>
<organism evidence="1 2">
    <name type="scientific">Microvirga aerophila</name>
    <dbReference type="NCBI Taxonomy" id="670291"/>
    <lineage>
        <taxon>Bacteria</taxon>
        <taxon>Pseudomonadati</taxon>
        <taxon>Pseudomonadota</taxon>
        <taxon>Alphaproteobacteria</taxon>
        <taxon>Hyphomicrobiales</taxon>
        <taxon>Methylobacteriaceae</taxon>
        <taxon>Microvirga</taxon>
    </lineage>
</organism>